<dbReference type="Gene3D" id="3.40.50.10780">
    <property type="entry name" value="Dipeptide transport protein"/>
    <property type="match status" value="1"/>
</dbReference>
<dbReference type="InterPro" id="IPR007035">
    <property type="entry name" value="Peptidase_M55"/>
</dbReference>
<keyword evidence="2" id="KW-0862">Zinc</keyword>
<dbReference type="InterPro" id="IPR027476">
    <property type="entry name" value="DppA_N"/>
</dbReference>
<feature type="binding site" evidence="2">
    <location>
        <position position="62"/>
    </location>
    <ligand>
        <name>Zn(2+)</name>
        <dbReference type="ChEBI" id="CHEBI:29105"/>
        <label>2</label>
    </ligand>
</feature>
<feature type="binding site" evidence="2">
    <location>
        <position position="9"/>
    </location>
    <ligand>
        <name>Zn(2+)</name>
        <dbReference type="ChEBI" id="CHEBI:29105"/>
        <label>2</label>
    </ligand>
</feature>
<feature type="binding site" evidence="2">
    <location>
        <position position="9"/>
    </location>
    <ligand>
        <name>Zn(2+)</name>
        <dbReference type="ChEBI" id="CHEBI:29105"/>
        <label>1</label>
    </ligand>
</feature>
<evidence type="ECO:0000313" key="4">
    <source>
        <dbReference type="Proteomes" id="UP000284841"/>
    </source>
</evidence>
<dbReference type="RefSeq" id="WP_118334436.1">
    <property type="nucleotide sequence ID" value="NZ_AP025567.1"/>
</dbReference>
<dbReference type="GO" id="GO:0046872">
    <property type="term" value="F:metal ion binding"/>
    <property type="evidence" value="ECO:0007669"/>
    <property type="project" value="UniProtKB-KW"/>
</dbReference>
<dbReference type="Gene3D" id="3.30.1360.130">
    <property type="entry name" value="Dipeptide transport protein"/>
    <property type="match status" value="1"/>
</dbReference>
<feature type="binding site" evidence="2">
    <location>
        <position position="137"/>
    </location>
    <ligand>
        <name>Zn(2+)</name>
        <dbReference type="ChEBI" id="CHEBI:29105"/>
        <label>2</label>
    </ligand>
</feature>
<comment type="caution">
    <text evidence="3">The sequence shown here is derived from an EMBL/GenBank/DDBJ whole genome shotgun (WGS) entry which is preliminary data.</text>
</comment>
<gene>
    <name evidence="3" type="ORF">DW099_06165</name>
</gene>
<feature type="active site" description="Nucleophile" evidence="1">
    <location>
        <position position="119"/>
    </location>
</feature>
<dbReference type="Proteomes" id="UP000284841">
    <property type="component" value="Unassembled WGS sequence"/>
</dbReference>
<dbReference type="PIRSF" id="PIRSF015853">
    <property type="entry name" value="Pep_DppA"/>
    <property type="match status" value="1"/>
</dbReference>
<feature type="binding site" evidence="2">
    <location>
        <position position="11"/>
    </location>
    <ligand>
        <name>Zn(2+)</name>
        <dbReference type="ChEBI" id="CHEBI:29105"/>
        <label>1</label>
    </ligand>
</feature>
<evidence type="ECO:0000256" key="2">
    <source>
        <dbReference type="PIRSR" id="PIRSR015853-2"/>
    </source>
</evidence>
<dbReference type="AlphaFoldDB" id="A0A415E2Z9"/>
<evidence type="ECO:0000313" key="3">
    <source>
        <dbReference type="EMBL" id="RHJ88002.1"/>
    </source>
</evidence>
<name>A0A415E2Z9_9FIRM</name>
<sequence length="272" mass="30200">MSKIFICADIEGTANIQNPLELRKSEPLYHGYFAEQMTREISAACRGAREAGAEMILIKDSHGAGDNLLPDQLPEDTELIRGWGLHPYHMMFGIEADFDGVFLTGCHSAGGTDSSPLAHTNNSKNCWVKINGEIAGEAYINSLTAAYVGVPTLLITGDAGICKFMKEKIPGVEMVITTTYAGNASRSRHPRTVDEEIRRAAKRALSISKGQCYPKMPKTFQAEISFFNHLRARGASFYPGARLKESHIVTFTHQDWYEVLRFFFFVLSDNLV</sequence>
<keyword evidence="4" id="KW-1185">Reference proteome</keyword>
<accession>A0A415E2Z9</accession>
<dbReference type="EMBL" id="QRMS01000002">
    <property type="protein sequence ID" value="RHJ88002.1"/>
    <property type="molecule type" value="Genomic_DNA"/>
</dbReference>
<protein>
    <submittedName>
        <fullName evidence="3">Peptide ABC transporter</fullName>
    </submittedName>
</protein>
<evidence type="ECO:0000256" key="1">
    <source>
        <dbReference type="PIRSR" id="PIRSR015853-1"/>
    </source>
</evidence>
<reference evidence="3 4" key="1">
    <citation type="submission" date="2018-08" db="EMBL/GenBank/DDBJ databases">
        <title>A genome reference for cultivated species of the human gut microbiota.</title>
        <authorList>
            <person name="Zou Y."/>
            <person name="Xue W."/>
            <person name="Luo G."/>
        </authorList>
    </citation>
    <scope>NUCLEOTIDE SEQUENCE [LARGE SCALE GENOMIC DNA]</scope>
    <source>
        <strain evidence="3 4">AM07-24</strain>
    </source>
</reference>
<dbReference type="Pfam" id="PF04951">
    <property type="entry name" value="Peptidase_M55"/>
    <property type="match status" value="1"/>
</dbReference>
<keyword evidence="2" id="KW-0479">Metal-binding</keyword>
<proteinExistence type="predicted"/>
<dbReference type="InterPro" id="IPR036177">
    <property type="entry name" value="Peptidase_M55_sf"/>
</dbReference>
<feature type="binding site" evidence="2">
    <location>
        <position position="107"/>
    </location>
    <ligand>
        <name>Zn(2+)</name>
        <dbReference type="ChEBI" id="CHEBI:29105"/>
        <label>2</label>
    </ligand>
</feature>
<dbReference type="STRING" id="1776384.GCA_900086585_03554"/>
<dbReference type="OrthoDB" id="9785420at2"/>
<dbReference type="SUPFAM" id="SSF63992">
    <property type="entry name" value="Dipeptide transport protein"/>
    <property type="match status" value="1"/>
</dbReference>
<organism evidence="3 4">
    <name type="scientific">Emergencia timonensis</name>
    <dbReference type="NCBI Taxonomy" id="1776384"/>
    <lineage>
        <taxon>Bacteria</taxon>
        <taxon>Bacillati</taxon>
        <taxon>Bacillota</taxon>
        <taxon>Clostridia</taxon>
        <taxon>Peptostreptococcales</taxon>
        <taxon>Anaerovoracaceae</taxon>
        <taxon>Emergencia</taxon>
    </lineage>
</organism>